<dbReference type="PROSITE" id="PS51186">
    <property type="entry name" value="GNAT"/>
    <property type="match status" value="1"/>
</dbReference>
<dbReference type="EMBL" id="CP070496">
    <property type="protein sequence ID" value="QSB05599.1"/>
    <property type="molecule type" value="Genomic_DNA"/>
</dbReference>
<evidence type="ECO:0000313" key="4">
    <source>
        <dbReference type="EMBL" id="QSB05599.1"/>
    </source>
</evidence>
<evidence type="ECO:0000259" key="3">
    <source>
        <dbReference type="PROSITE" id="PS51186"/>
    </source>
</evidence>
<dbReference type="Pfam" id="PF00583">
    <property type="entry name" value="Acetyltransf_1"/>
    <property type="match status" value="2"/>
</dbReference>
<reference evidence="4" key="1">
    <citation type="submission" date="2021-02" db="EMBL/GenBank/DDBJ databases">
        <title>Natronoglycomyces albus gen. nov., sp. nov, a haloalkaliphilic actinobacterium from a soda solonchak soil.</title>
        <authorList>
            <person name="Sorokin D.Y."/>
            <person name="Khijniak T.V."/>
            <person name="Zakharycheva A.P."/>
            <person name="Boueva O.V."/>
            <person name="Ariskina E.V."/>
            <person name="Hahnke R.L."/>
            <person name="Bunk B."/>
            <person name="Sproer C."/>
            <person name="Schumann P."/>
            <person name="Evtushenko L.I."/>
            <person name="Kublanov I.V."/>
        </authorList>
    </citation>
    <scope>NUCLEOTIDE SEQUENCE</scope>
    <source>
        <strain evidence="4">DSM 106290</strain>
    </source>
</reference>
<dbReference type="Proteomes" id="UP000662939">
    <property type="component" value="Chromosome"/>
</dbReference>
<dbReference type="InterPro" id="IPR000182">
    <property type="entry name" value="GNAT_dom"/>
</dbReference>
<dbReference type="RefSeq" id="WP_213171609.1">
    <property type="nucleotide sequence ID" value="NZ_CP070496.1"/>
</dbReference>
<accession>A0A895XQF1</accession>
<dbReference type="SUPFAM" id="SSF55729">
    <property type="entry name" value="Acyl-CoA N-acyltransferases (Nat)"/>
    <property type="match status" value="2"/>
</dbReference>
<dbReference type="AlphaFoldDB" id="A0A895XQF1"/>
<dbReference type="CDD" id="cd04301">
    <property type="entry name" value="NAT_SF"/>
    <property type="match status" value="2"/>
</dbReference>
<proteinExistence type="predicted"/>
<dbReference type="Gene3D" id="3.40.630.30">
    <property type="match status" value="1"/>
</dbReference>
<sequence>MTDIELRELKPFDYDLVDGWISASQAIAAHDLPELPVPISPRLRLRLVVPEKFTKYYRTVALKGGTVVGSSTLEHDLENNTHMMWLELDVHPEHRGEGIGARLLEHAEQTARQVGVRTLMAEVAYNFAPAPDRVAPGKTFAAKHGYTVGQETIHRTKDLTFNEGPELQELYDAACAKSEGYEVLTWSRTIPNELIEGYCYLKGRMVTDSPMGDLDFEKEEFSVERIRSEEKSLLDRGSIWLGAFARHKETGQAAGFTETHIMLGDEEHCYIGDTIVDPDHRGHRLGARLKVVNERQLSQWRPSMRYIHTWNADTNGYMISVNEELGYRVYCTDQELQKKL</sequence>
<evidence type="ECO:0000256" key="2">
    <source>
        <dbReference type="ARBA" id="ARBA00023315"/>
    </source>
</evidence>
<dbReference type="KEGG" id="nav:JQS30_01320"/>
<keyword evidence="2" id="KW-0012">Acyltransferase</keyword>
<evidence type="ECO:0000313" key="5">
    <source>
        <dbReference type="Proteomes" id="UP000662939"/>
    </source>
</evidence>
<organism evidence="4 5">
    <name type="scientific">Natronoglycomyces albus</name>
    <dbReference type="NCBI Taxonomy" id="2811108"/>
    <lineage>
        <taxon>Bacteria</taxon>
        <taxon>Bacillati</taxon>
        <taxon>Actinomycetota</taxon>
        <taxon>Actinomycetes</taxon>
        <taxon>Glycomycetales</taxon>
        <taxon>Glycomycetaceae</taxon>
        <taxon>Natronoglycomyces</taxon>
    </lineage>
</organism>
<dbReference type="InterPro" id="IPR016181">
    <property type="entry name" value="Acyl_CoA_acyltransferase"/>
</dbReference>
<dbReference type="GO" id="GO:0016747">
    <property type="term" value="F:acyltransferase activity, transferring groups other than amino-acyl groups"/>
    <property type="evidence" value="ECO:0007669"/>
    <property type="project" value="InterPro"/>
</dbReference>
<keyword evidence="5" id="KW-1185">Reference proteome</keyword>
<feature type="domain" description="N-acetyltransferase" evidence="3">
    <location>
        <begin position="4"/>
        <end position="171"/>
    </location>
</feature>
<dbReference type="PANTHER" id="PTHR43877">
    <property type="entry name" value="AMINOALKYLPHOSPHONATE N-ACETYLTRANSFERASE-RELATED-RELATED"/>
    <property type="match status" value="1"/>
</dbReference>
<name>A0A895XQF1_9ACTN</name>
<protein>
    <submittedName>
        <fullName evidence="4">GNAT family N-acetyltransferase</fullName>
    </submittedName>
</protein>
<keyword evidence="1" id="KW-0808">Transferase</keyword>
<dbReference type="InterPro" id="IPR050832">
    <property type="entry name" value="Bact_Acetyltransf"/>
</dbReference>
<evidence type="ECO:0000256" key="1">
    <source>
        <dbReference type="ARBA" id="ARBA00022679"/>
    </source>
</evidence>
<gene>
    <name evidence="4" type="ORF">JQS30_01320</name>
</gene>